<organism evidence="1 2">
    <name type="scientific">Rhizobium gallicum bv. gallicum R602sp</name>
    <dbReference type="NCBI Taxonomy" id="1041138"/>
    <lineage>
        <taxon>Bacteria</taxon>
        <taxon>Pseudomonadati</taxon>
        <taxon>Pseudomonadota</taxon>
        <taxon>Alphaproteobacteria</taxon>
        <taxon>Hyphomicrobiales</taxon>
        <taxon>Rhizobiaceae</taxon>
        <taxon>Rhizobium/Agrobacterium group</taxon>
        <taxon>Rhizobium</taxon>
    </lineage>
</organism>
<proteinExistence type="predicted"/>
<dbReference type="AlphaFoldDB" id="A0A0B4X726"/>
<dbReference type="RefSeq" id="WP_052451580.1">
    <property type="nucleotide sequence ID" value="NZ_CP006877.1"/>
</dbReference>
<evidence type="ECO:0000313" key="2">
    <source>
        <dbReference type="Proteomes" id="UP000031368"/>
    </source>
</evidence>
<dbReference type="EMBL" id="CP006877">
    <property type="protein sequence ID" value="AJD42373.1"/>
    <property type="molecule type" value="Genomic_DNA"/>
</dbReference>
<keyword evidence="2" id="KW-1185">Reference proteome</keyword>
<dbReference type="Proteomes" id="UP000031368">
    <property type="component" value="Chromosome"/>
</dbReference>
<evidence type="ECO:0000313" key="1">
    <source>
        <dbReference type="EMBL" id="AJD42373.1"/>
    </source>
</evidence>
<name>A0A0B4X726_9HYPH</name>
<sequence>MKGIGASAVPFNVLPHNIEQHLNRAGEQRIADNNDTRPISLVDGRHGMDRWIGGKLGWLGTMSLLRNYF</sequence>
<dbReference type="KEGG" id="rga:RGR602_CH03056"/>
<reference evidence="1 2" key="1">
    <citation type="submission" date="2013-11" db="EMBL/GenBank/DDBJ databases">
        <title>Complete genome sequence of Rhizobium gallicum bv. gallicum R602.</title>
        <authorList>
            <person name="Bustos P."/>
            <person name="Santamaria R.I."/>
            <person name="Lozano L."/>
            <person name="Acosta J.L."/>
            <person name="Ormeno-Orrillo E."/>
            <person name="Rogel M.A."/>
            <person name="Romero D."/>
            <person name="Cevallos M.A."/>
            <person name="Martinez-Romero E."/>
            <person name="Gonzalez V."/>
        </authorList>
    </citation>
    <scope>NUCLEOTIDE SEQUENCE [LARGE SCALE GENOMIC DNA]</scope>
    <source>
        <strain evidence="1 2">R602</strain>
    </source>
</reference>
<dbReference type="HOGENOM" id="CLU_2773032_0_0_5"/>
<protein>
    <submittedName>
        <fullName evidence="1">Uncharacterized protein</fullName>
    </submittedName>
</protein>
<gene>
    <name evidence="1" type="ORF">RGR602_CH03056</name>
</gene>
<accession>A0A0B4X726</accession>